<protein>
    <submittedName>
        <fullName evidence="5">Tetratricopeptide repeat protein</fullName>
    </submittedName>
</protein>
<dbReference type="EMBL" id="JBHRZS010000006">
    <property type="protein sequence ID" value="MFC3879936.1"/>
    <property type="molecule type" value="Genomic_DNA"/>
</dbReference>
<evidence type="ECO:0000256" key="1">
    <source>
        <dbReference type="ARBA" id="ARBA00022737"/>
    </source>
</evidence>
<dbReference type="Pfam" id="PF07719">
    <property type="entry name" value="TPR_2"/>
    <property type="match status" value="1"/>
</dbReference>
<evidence type="ECO:0000256" key="4">
    <source>
        <dbReference type="SAM" id="SignalP"/>
    </source>
</evidence>
<keyword evidence="4" id="KW-0732">Signal</keyword>
<accession>A0ABV8ASP8</accession>
<comment type="caution">
    <text evidence="5">The sequence shown here is derived from an EMBL/GenBank/DDBJ whole genome shotgun (WGS) entry which is preliminary data.</text>
</comment>
<keyword evidence="1" id="KW-0677">Repeat</keyword>
<dbReference type="InterPro" id="IPR011990">
    <property type="entry name" value="TPR-like_helical_dom_sf"/>
</dbReference>
<dbReference type="Proteomes" id="UP001595805">
    <property type="component" value="Unassembled WGS sequence"/>
</dbReference>
<proteinExistence type="predicted"/>
<dbReference type="PROSITE" id="PS50005">
    <property type="entry name" value="TPR"/>
    <property type="match status" value="1"/>
</dbReference>
<name>A0ABV8ASP8_9BACT</name>
<dbReference type="RefSeq" id="WP_377904833.1">
    <property type="nucleotide sequence ID" value="NZ_JBHRZS010000006.1"/>
</dbReference>
<organism evidence="5 6">
    <name type="scientific">Algoriphagus namhaensis</name>
    <dbReference type="NCBI Taxonomy" id="915353"/>
    <lineage>
        <taxon>Bacteria</taxon>
        <taxon>Pseudomonadati</taxon>
        <taxon>Bacteroidota</taxon>
        <taxon>Cytophagia</taxon>
        <taxon>Cytophagales</taxon>
        <taxon>Cyclobacteriaceae</taxon>
        <taxon>Algoriphagus</taxon>
    </lineage>
</organism>
<evidence type="ECO:0000256" key="2">
    <source>
        <dbReference type="ARBA" id="ARBA00022803"/>
    </source>
</evidence>
<feature type="chain" id="PRO_5046123809" evidence="4">
    <location>
        <begin position="21"/>
        <end position="241"/>
    </location>
</feature>
<evidence type="ECO:0000256" key="3">
    <source>
        <dbReference type="PROSITE-ProRule" id="PRU00339"/>
    </source>
</evidence>
<keyword evidence="2 3" id="KW-0802">TPR repeat</keyword>
<feature type="signal peptide" evidence="4">
    <location>
        <begin position="1"/>
        <end position="20"/>
    </location>
</feature>
<keyword evidence="6" id="KW-1185">Reference proteome</keyword>
<dbReference type="SUPFAM" id="SSF48452">
    <property type="entry name" value="TPR-like"/>
    <property type="match status" value="1"/>
</dbReference>
<dbReference type="Gene3D" id="1.25.40.10">
    <property type="entry name" value="Tetratricopeptide repeat domain"/>
    <property type="match status" value="1"/>
</dbReference>
<evidence type="ECO:0000313" key="5">
    <source>
        <dbReference type="EMBL" id="MFC3879936.1"/>
    </source>
</evidence>
<evidence type="ECO:0000313" key="6">
    <source>
        <dbReference type="Proteomes" id="UP001595805"/>
    </source>
</evidence>
<sequence length="241" mass="27462">MKTNIKFLLLPLLIFTVAMTSPQELMKKNYRAYLSADKEIWKQNVALATKIYQENQTVDNLFNLAQTEYGLLNITQADQDEDLFDDYVDNCEEHLEELTKSNKYTGEANAMLSSLMGFKMAYSPWKSMTLGPKSSKLLEKAVEISPNSPIVLKMLAANKYFTPAMWGGDVDKSLELFRKSSALFEKSVVKASWMHLDNLAWEGIILSEKGEKEKAREVYEKALDIEPNFHWVGKSLLPALD</sequence>
<dbReference type="InterPro" id="IPR019734">
    <property type="entry name" value="TPR_rpt"/>
</dbReference>
<feature type="repeat" description="TPR" evidence="3">
    <location>
        <begin position="196"/>
        <end position="229"/>
    </location>
</feature>
<reference evidence="6" key="1">
    <citation type="journal article" date="2019" name="Int. J. Syst. Evol. Microbiol.">
        <title>The Global Catalogue of Microorganisms (GCM) 10K type strain sequencing project: providing services to taxonomists for standard genome sequencing and annotation.</title>
        <authorList>
            <consortium name="The Broad Institute Genomics Platform"/>
            <consortium name="The Broad Institute Genome Sequencing Center for Infectious Disease"/>
            <person name="Wu L."/>
            <person name="Ma J."/>
        </authorList>
    </citation>
    <scope>NUCLEOTIDE SEQUENCE [LARGE SCALE GENOMIC DNA]</scope>
    <source>
        <strain evidence="6">CCUG 60523</strain>
    </source>
</reference>
<dbReference type="InterPro" id="IPR013105">
    <property type="entry name" value="TPR_2"/>
</dbReference>
<gene>
    <name evidence="5" type="ORF">ACFOSV_07100</name>
</gene>